<comment type="caution">
    <text evidence="2">The sequence shown here is derived from an EMBL/GenBank/DDBJ whole genome shotgun (WGS) entry which is preliminary data.</text>
</comment>
<dbReference type="EMBL" id="JARKIF010000033">
    <property type="protein sequence ID" value="KAJ7611184.1"/>
    <property type="molecule type" value="Genomic_DNA"/>
</dbReference>
<feature type="region of interest" description="Disordered" evidence="1">
    <location>
        <begin position="145"/>
        <end position="189"/>
    </location>
</feature>
<dbReference type="AlphaFoldDB" id="A0AAD7B5G5"/>
<feature type="compositionally biased region" description="Basic and acidic residues" evidence="1">
    <location>
        <begin position="171"/>
        <end position="182"/>
    </location>
</feature>
<evidence type="ECO:0000256" key="1">
    <source>
        <dbReference type="SAM" id="MobiDB-lite"/>
    </source>
</evidence>
<sequence>MQWSTPPNSLGLRGGCASRVFYPFIWSSCNALQAIYSIALSTFVSRGMARTLSAPLRCPLLSNVSSASNPSPRWKSVSYSTRGMTLREYGMDVRPISVTSPILPCSTWNPRAIQVSIRRGSLSSWTPSLAATRLNALECGFKMSNAHSTSPAQGIQDARHEPNPRPPRPRSSREITPDHRNPLDNQLGRTVNLIPFQPGLATHHRPHSHQRTNRIPSIRYTLLEEGPHPCHSTPHSQPHSRLQWRRARLSSSIAIPLAVRLCQLASRAYQPPLAGRPWWYQFRSSECPASAISGTSRSEH</sequence>
<keyword evidence="3" id="KW-1185">Reference proteome</keyword>
<accession>A0AAD7B5G5</accession>
<evidence type="ECO:0000313" key="3">
    <source>
        <dbReference type="Proteomes" id="UP001221142"/>
    </source>
</evidence>
<organism evidence="2 3">
    <name type="scientific">Roridomyces roridus</name>
    <dbReference type="NCBI Taxonomy" id="1738132"/>
    <lineage>
        <taxon>Eukaryota</taxon>
        <taxon>Fungi</taxon>
        <taxon>Dikarya</taxon>
        <taxon>Basidiomycota</taxon>
        <taxon>Agaricomycotina</taxon>
        <taxon>Agaricomycetes</taxon>
        <taxon>Agaricomycetidae</taxon>
        <taxon>Agaricales</taxon>
        <taxon>Marasmiineae</taxon>
        <taxon>Mycenaceae</taxon>
        <taxon>Roridomyces</taxon>
    </lineage>
</organism>
<evidence type="ECO:0000313" key="2">
    <source>
        <dbReference type="EMBL" id="KAJ7611184.1"/>
    </source>
</evidence>
<dbReference type="Proteomes" id="UP001221142">
    <property type="component" value="Unassembled WGS sequence"/>
</dbReference>
<gene>
    <name evidence="2" type="ORF">FB45DRAFT_320288</name>
</gene>
<name>A0AAD7B5G5_9AGAR</name>
<proteinExistence type="predicted"/>
<protein>
    <submittedName>
        <fullName evidence="2">Uncharacterized protein</fullName>
    </submittedName>
</protein>
<reference evidence="2" key="1">
    <citation type="submission" date="2023-03" db="EMBL/GenBank/DDBJ databases">
        <title>Massive genome expansion in bonnet fungi (Mycena s.s.) driven by repeated elements and novel gene families across ecological guilds.</title>
        <authorList>
            <consortium name="Lawrence Berkeley National Laboratory"/>
            <person name="Harder C.B."/>
            <person name="Miyauchi S."/>
            <person name="Viragh M."/>
            <person name="Kuo A."/>
            <person name="Thoen E."/>
            <person name="Andreopoulos B."/>
            <person name="Lu D."/>
            <person name="Skrede I."/>
            <person name="Drula E."/>
            <person name="Henrissat B."/>
            <person name="Morin E."/>
            <person name="Kohler A."/>
            <person name="Barry K."/>
            <person name="LaButti K."/>
            <person name="Morin E."/>
            <person name="Salamov A."/>
            <person name="Lipzen A."/>
            <person name="Mereny Z."/>
            <person name="Hegedus B."/>
            <person name="Baldrian P."/>
            <person name="Stursova M."/>
            <person name="Weitz H."/>
            <person name="Taylor A."/>
            <person name="Grigoriev I.V."/>
            <person name="Nagy L.G."/>
            <person name="Martin F."/>
            <person name="Kauserud H."/>
        </authorList>
    </citation>
    <scope>NUCLEOTIDE SEQUENCE</scope>
    <source>
        <strain evidence="2">9284</strain>
    </source>
</reference>